<dbReference type="InterPro" id="IPR006118">
    <property type="entry name" value="Recombinase_CS"/>
</dbReference>
<evidence type="ECO:0000259" key="8">
    <source>
        <dbReference type="PROSITE" id="PS51736"/>
    </source>
</evidence>
<dbReference type="InterPro" id="IPR036162">
    <property type="entry name" value="Resolvase-like_N_sf"/>
</dbReference>
<dbReference type="GO" id="GO:0003677">
    <property type="term" value="F:DNA binding"/>
    <property type="evidence" value="ECO:0007669"/>
    <property type="project" value="UniProtKB-KW"/>
</dbReference>
<dbReference type="InterPro" id="IPR050639">
    <property type="entry name" value="SSR_resolvase"/>
</dbReference>
<dbReference type="CDD" id="cd00569">
    <property type="entry name" value="HTH_Hin_like"/>
    <property type="match status" value="1"/>
</dbReference>
<dbReference type="EMBL" id="LZMT01000017">
    <property type="protein sequence ID" value="OBX64333.1"/>
    <property type="molecule type" value="Genomic_DNA"/>
</dbReference>
<dbReference type="PANTHER" id="PTHR30461:SF2">
    <property type="entry name" value="SERINE RECOMBINASE PINE-RELATED"/>
    <property type="match status" value="1"/>
</dbReference>
<keyword evidence="4" id="KW-0238">DNA-binding</keyword>
<dbReference type="InterPro" id="IPR006119">
    <property type="entry name" value="Resolv_N"/>
</dbReference>
<reference evidence="9" key="1">
    <citation type="submission" date="2016-06" db="EMBL/GenBank/DDBJ databases">
        <title>Draft genome of Moraxella osloensis CCUG 67237.</title>
        <authorList>
            <person name="Salva-Serra F."/>
            <person name="Engstrom-Jakobsson H."/>
            <person name="Thorell K."/>
            <person name="Gonzales-Siles L."/>
            <person name="Karlsson R."/>
            <person name="Boulund F."/>
            <person name="Engstrand L."/>
            <person name="Kristiansson E."/>
            <person name="Moore E."/>
        </authorList>
    </citation>
    <scope>NUCLEOTIDE SEQUENCE [LARGE SCALE GENOMIC DNA]</scope>
    <source>
        <strain evidence="9">CCUG 67237</strain>
    </source>
</reference>
<dbReference type="GO" id="GO:0015074">
    <property type="term" value="P:DNA integration"/>
    <property type="evidence" value="ECO:0007669"/>
    <property type="project" value="UniProtKB-KW"/>
</dbReference>
<dbReference type="SUPFAM" id="SSF53041">
    <property type="entry name" value="Resolvase-like"/>
    <property type="match status" value="1"/>
</dbReference>
<dbReference type="PROSITE" id="PS00397">
    <property type="entry name" value="RECOMBINASES_1"/>
    <property type="match status" value="1"/>
</dbReference>
<organism evidence="9">
    <name type="scientific">Faucicola osloensis</name>
    <name type="common">Moraxella osloensis</name>
    <dbReference type="NCBI Taxonomy" id="34062"/>
    <lineage>
        <taxon>Bacteria</taxon>
        <taxon>Pseudomonadati</taxon>
        <taxon>Pseudomonadota</taxon>
        <taxon>Gammaproteobacteria</taxon>
        <taxon>Moraxellales</taxon>
        <taxon>Moraxellaceae</taxon>
        <taxon>Faucicola</taxon>
    </lineage>
</organism>
<evidence type="ECO:0000313" key="9">
    <source>
        <dbReference type="EMBL" id="OBX64333.1"/>
    </source>
</evidence>
<dbReference type="Gene3D" id="1.10.10.60">
    <property type="entry name" value="Homeodomain-like"/>
    <property type="match status" value="1"/>
</dbReference>
<keyword evidence="3" id="KW-0230">DNA invertase</keyword>
<feature type="active site" description="O-(5'-phospho-DNA)-serine intermediate" evidence="6 7">
    <location>
        <position position="9"/>
    </location>
</feature>
<evidence type="ECO:0000256" key="2">
    <source>
        <dbReference type="ARBA" id="ARBA00022908"/>
    </source>
</evidence>
<dbReference type="InterPro" id="IPR006120">
    <property type="entry name" value="Resolvase_HTH_dom"/>
</dbReference>
<evidence type="ECO:0000256" key="3">
    <source>
        <dbReference type="ARBA" id="ARBA00023100"/>
    </source>
</evidence>
<comment type="similarity">
    <text evidence="1">Belongs to the site-specific recombinase resolvase family.</text>
</comment>
<sequence length="190" mass="21008">MMVGYARVSTTEQNLDLQLEALKKAGCEKIFTDKASSVKARKGLIEALDFVRQGDSLVIWKLDRLCRSVKDLIDISSQLSDKNVSIVSLTENIDTATPAGRMYYAMLGVMGQLERELIQERVKAGLVSARSRGRVLGRPAMDKAKIRLAKKLLKEGSSYEEVASTLGVGKSTLYKYIPSSVFDKDLSNEI</sequence>
<dbReference type="PANTHER" id="PTHR30461">
    <property type="entry name" value="DNA-INVERTASE FROM LAMBDOID PROPHAGE"/>
    <property type="match status" value="1"/>
</dbReference>
<dbReference type="CDD" id="cd03768">
    <property type="entry name" value="SR_ResInv"/>
    <property type="match status" value="1"/>
</dbReference>
<dbReference type="PROSITE" id="PS51736">
    <property type="entry name" value="RECOMBINASES_3"/>
    <property type="match status" value="1"/>
</dbReference>
<dbReference type="SMART" id="SM00857">
    <property type="entry name" value="Resolvase"/>
    <property type="match status" value="1"/>
</dbReference>
<keyword evidence="5" id="KW-0233">DNA recombination</keyword>
<proteinExistence type="inferred from homology"/>
<name>A0AA91FMN2_FAUOS</name>
<gene>
    <name evidence="9" type="ORF">A9299_10020</name>
</gene>
<dbReference type="SUPFAM" id="SSF46689">
    <property type="entry name" value="Homeodomain-like"/>
    <property type="match status" value="1"/>
</dbReference>
<dbReference type="Gene3D" id="3.40.50.1390">
    <property type="entry name" value="Resolvase, N-terminal catalytic domain"/>
    <property type="match status" value="1"/>
</dbReference>
<evidence type="ECO:0000256" key="6">
    <source>
        <dbReference type="PIRSR" id="PIRSR606118-50"/>
    </source>
</evidence>
<dbReference type="Pfam" id="PF00239">
    <property type="entry name" value="Resolvase"/>
    <property type="match status" value="1"/>
</dbReference>
<evidence type="ECO:0000256" key="5">
    <source>
        <dbReference type="ARBA" id="ARBA00023172"/>
    </source>
</evidence>
<evidence type="ECO:0000256" key="7">
    <source>
        <dbReference type="PROSITE-ProRule" id="PRU10137"/>
    </source>
</evidence>
<dbReference type="FunFam" id="3.40.50.1390:FF:000001">
    <property type="entry name" value="DNA recombinase"/>
    <property type="match status" value="1"/>
</dbReference>
<dbReference type="GO" id="GO:0000150">
    <property type="term" value="F:DNA strand exchange activity"/>
    <property type="evidence" value="ECO:0007669"/>
    <property type="project" value="UniProtKB-KW"/>
</dbReference>
<feature type="domain" description="Resolvase/invertase-type recombinase catalytic" evidence="8">
    <location>
        <begin position="1"/>
        <end position="133"/>
    </location>
</feature>
<evidence type="ECO:0000256" key="1">
    <source>
        <dbReference type="ARBA" id="ARBA00009913"/>
    </source>
</evidence>
<dbReference type="InterPro" id="IPR009057">
    <property type="entry name" value="Homeodomain-like_sf"/>
</dbReference>
<dbReference type="AlphaFoldDB" id="A0AA91FMN2"/>
<comment type="caution">
    <text evidence="9">The sequence shown here is derived from an EMBL/GenBank/DDBJ whole genome shotgun (WGS) entry which is preliminary data.</text>
</comment>
<keyword evidence="2" id="KW-0229">DNA integration</keyword>
<dbReference type="Pfam" id="PF02796">
    <property type="entry name" value="HTH_7"/>
    <property type="match status" value="1"/>
</dbReference>
<accession>A0AA91FMN2</accession>
<evidence type="ECO:0000256" key="4">
    <source>
        <dbReference type="ARBA" id="ARBA00023125"/>
    </source>
</evidence>
<protein>
    <submittedName>
        <fullName evidence="9">Invertase</fullName>
    </submittedName>
</protein>